<feature type="compositionally biased region" description="Low complexity" evidence="1">
    <location>
        <begin position="250"/>
        <end position="263"/>
    </location>
</feature>
<feature type="compositionally biased region" description="Polar residues" evidence="1">
    <location>
        <begin position="101"/>
        <end position="110"/>
    </location>
</feature>
<name>A0A6J4TH93_9ACTN</name>
<feature type="region of interest" description="Disordered" evidence="1">
    <location>
        <begin position="1"/>
        <end position="139"/>
    </location>
</feature>
<feature type="compositionally biased region" description="Low complexity" evidence="1">
    <location>
        <begin position="285"/>
        <end position="298"/>
    </location>
</feature>
<feature type="compositionally biased region" description="Basic and acidic residues" evidence="1">
    <location>
        <begin position="209"/>
        <end position="221"/>
    </location>
</feature>
<feature type="compositionally biased region" description="Low complexity" evidence="1">
    <location>
        <begin position="178"/>
        <end position="205"/>
    </location>
</feature>
<reference evidence="2" key="1">
    <citation type="submission" date="2020-02" db="EMBL/GenBank/DDBJ databases">
        <authorList>
            <person name="Meier V. D."/>
        </authorList>
    </citation>
    <scope>NUCLEOTIDE SEQUENCE</scope>
    <source>
        <strain evidence="2">AVDCRST_MAG45</strain>
    </source>
</reference>
<feature type="region of interest" description="Disordered" evidence="1">
    <location>
        <begin position="329"/>
        <end position="352"/>
    </location>
</feature>
<feature type="compositionally biased region" description="Basic residues" evidence="1">
    <location>
        <begin position="112"/>
        <end position="131"/>
    </location>
</feature>
<evidence type="ECO:0000256" key="1">
    <source>
        <dbReference type="SAM" id="MobiDB-lite"/>
    </source>
</evidence>
<protein>
    <submittedName>
        <fullName evidence="2">Uncharacterized protein</fullName>
    </submittedName>
</protein>
<feature type="compositionally biased region" description="Basic and acidic residues" evidence="1">
    <location>
        <begin position="158"/>
        <end position="177"/>
    </location>
</feature>
<gene>
    <name evidence="2" type="ORF">AVDCRST_MAG45-2590</name>
</gene>
<proteinExistence type="predicted"/>
<feature type="compositionally biased region" description="Basic residues" evidence="1">
    <location>
        <begin position="264"/>
        <end position="284"/>
    </location>
</feature>
<organism evidence="2">
    <name type="scientific">uncultured Solirubrobacterales bacterium</name>
    <dbReference type="NCBI Taxonomy" id="768556"/>
    <lineage>
        <taxon>Bacteria</taxon>
        <taxon>Bacillati</taxon>
        <taxon>Actinomycetota</taxon>
        <taxon>Thermoleophilia</taxon>
        <taxon>Solirubrobacterales</taxon>
        <taxon>environmental samples</taxon>
    </lineage>
</organism>
<accession>A0A6J4TH93</accession>
<dbReference type="AlphaFoldDB" id="A0A6J4TH93"/>
<feature type="region of interest" description="Disordered" evidence="1">
    <location>
        <begin position="158"/>
        <end position="298"/>
    </location>
</feature>
<evidence type="ECO:0000313" key="2">
    <source>
        <dbReference type="EMBL" id="CAA9522481.1"/>
    </source>
</evidence>
<sequence>MTGVDRLPRVLGAGAQPSQRTIAERAARRLAASPPAPRPGADPHDRGIALALATSEISGTGASNVGSSAERTAQPAPEPSASGSRADAGAQIPARRECEPTGSNPGGDNNSHPRRPRGPLARRRLRDHRPRALGLGLQPLAGVPIQVWLATETGAETDNRATVRTGEDGRYRIETAPRSRSSASPTSTSPTTASGSSRSSSVGSSTRRRACDGQSHAERRWLTPRAHLLPALGRARAGSRPPSPWRRSQRCPSSSRLPTSTCPRRPRRSSSRPARARSRSRPWRCSRSSPHAPVPGAAAPVGAACAGIACSGPWCWDWSSPTWARCSSWRSTTPSSRCHRTGRRAPGWRSSR</sequence>
<dbReference type="EMBL" id="CADCVU010000222">
    <property type="protein sequence ID" value="CAA9522481.1"/>
    <property type="molecule type" value="Genomic_DNA"/>
</dbReference>
<feature type="compositionally biased region" description="Polar residues" evidence="1">
    <location>
        <begin position="55"/>
        <end position="71"/>
    </location>
</feature>